<dbReference type="Proteomes" id="UP000250266">
    <property type="component" value="Unassembled WGS sequence"/>
</dbReference>
<keyword evidence="2" id="KW-0732">Signal</keyword>
<gene>
    <name evidence="3" type="ORF">K432DRAFT_387254</name>
</gene>
<feature type="signal peptide" evidence="2">
    <location>
        <begin position="1"/>
        <end position="20"/>
    </location>
</feature>
<protein>
    <submittedName>
        <fullName evidence="3">Uncharacterized protein</fullName>
    </submittedName>
</protein>
<dbReference type="AlphaFoldDB" id="A0A8E2DXV8"/>
<keyword evidence="4" id="KW-1185">Reference proteome</keyword>
<feature type="chain" id="PRO_5034348502" evidence="2">
    <location>
        <begin position="21"/>
        <end position="233"/>
    </location>
</feature>
<evidence type="ECO:0000256" key="1">
    <source>
        <dbReference type="SAM" id="MobiDB-lite"/>
    </source>
</evidence>
<evidence type="ECO:0000313" key="4">
    <source>
        <dbReference type="Proteomes" id="UP000250266"/>
    </source>
</evidence>
<evidence type="ECO:0000313" key="3">
    <source>
        <dbReference type="EMBL" id="OCK73692.1"/>
    </source>
</evidence>
<dbReference type="OrthoDB" id="3798369at2759"/>
<evidence type="ECO:0000256" key="2">
    <source>
        <dbReference type="SAM" id="SignalP"/>
    </source>
</evidence>
<name>A0A8E2DXV8_9PEZI</name>
<dbReference type="EMBL" id="KV745684">
    <property type="protein sequence ID" value="OCK73692.1"/>
    <property type="molecule type" value="Genomic_DNA"/>
</dbReference>
<organism evidence="3 4">
    <name type="scientific">Lepidopterella palustris CBS 459.81</name>
    <dbReference type="NCBI Taxonomy" id="1314670"/>
    <lineage>
        <taxon>Eukaryota</taxon>
        <taxon>Fungi</taxon>
        <taxon>Dikarya</taxon>
        <taxon>Ascomycota</taxon>
        <taxon>Pezizomycotina</taxon>
        <taxon>Dothideomycetes</taxon>
        <taxon>Pleosporomycetidae</taxon>
        <taxon>Mytilinidiales</taxon>
        <taxon>Argynnaceae</taxon>
        <taxon>Lepidopterella</taxon>
    </lineage>
</organism>
<proteinExistence type="predicted"/>
<accession>A0A8E2DXV8</accession>
<reference evidence="3 4" key="1">
    <citation type="journal article" date="2016" name="Nat. Commun.">
        <title>Ectomycorrhizal ecology is imprinted in the genome of the dominant symbiotic fungus Cenococcum geophilum.</title>
        <authorList>
            <consortium name="DOE Joint Genome Institute"/>
            <person name="Peter M."/>
            <person name="Kohler A."/>
            <person name="Ohm R.A."/>
            <person name="Kuo A."/>
            <person name="Krutzmann J."/>
            <person name="Morin E."/>
            <person name="Arend M."/>
            <person name="Barry K.W."/>
            <person name="Binder M."/>
            <person name="Choi C."/>
            <person name="Clum A."/>
            <person name="Copeland A."/>
            <person name="Grisel N."/>
            <person name="Haridas S."/>
            <person name="Kipfer T."/>
            <person name="LaButti K."/>
            <person name="Lindquist E."/>
            <person name="Lipzen A."/>
            <person name="Maire R."/>
            <person name="Meier B."/>
            <person name="Mihaltcheva S."/>
            <person name="Molinier V."/>
            <person name="Murat C."/>
            <person name="Poggeler S."/>
            <person name="Quandt C.A."/>
            <person name="Sperisen C."/>
            <person name="Tritt A."/>
            <person name="Tisserant E."/>
            <person name="Crous P.W."/>
            <person name="Henrissat B."/>
            <person name="Nehls U."/>
            <person name="Egli S."/>
            <person name="Spatafora J.W."/>
            <person name="Grigoriev I.V."/>
            <person name="Martin F.M."/>
        </authorList>
    </citation>
    <scope>NUCLEOTIDE SEQUENCE [LARGE SCALE GENOMIC DNA]</scope>
    <source>
        <strain evidence="3 4">CBS 459.81</strain>
    </source>
</reference>
<sequence>MRFNQQPIVVALSFSILTSAFPLDAAQQPRPNLLRRAKTYSVVNVDGGSTPSPPSVTILETVMASATPKMETIITTDVVTPSTNTATSILTVVESSTAKQPPSPTLLQTGVTSAEPSIVTIVITASESAATTEYYDDGTWHTRYPVKTFTTTAWNNGTITTSSSITSPPDATTSTSGPLLEHYVGNGVWETLYPPSTTAESTQSIPFPTLPAPSAQNFNHTQIPGRRRRAMFA</sequence>
<feature type="region of interest" description="Disordered" evidence="1">
    <location>
        <begin position="209"/>
        <end position="233"/>
    </location>
</feature>